<feature type="transmembrane region" description="Helical" evidence="1">
    <location>
        <begin position="12"/>
        <end position="31"/>
    </location>
</feature>
<keyword evidence="3" id="KW-1185">Reference proteome</keyword>
<feature type="transmembrane region" description="Helical" evidence="1">
    <location>
        <begin position="43"/>
        <end position="64"/>
    </location>
</feature>
<evidence type="ECO:0000313" key="2">
    <source>
        <dbReference type="EMBL" id="MDQ0327209.1"/>
    </source>
</evidence>
<name>A0ABU0C9K0_9BRAD</name>
<keyword evidence="1" id="KW-1133">Transmembrane helix</keyword>
<accession>A0ABU0C9K0</accession>
<organism evidence="2 3">
    <name type="scientific">Rhodopseudomonas julia</name>
    <dbReference type="NCBI Taxonomy" id="200617"/>
    <lineage>
        <taxon>Bacteria</taxon>
        <taxon>Pseudomonadati</taxon>
        <taxon>Pseudomonadota</taxon>
        <taxon>Alphaproteobacteria</taxon>
        <taxon>Hyphomicrobiales</taxon>
        <taxon>Nitrobacteraceae</taxon>
        <taxon>Rhodopseudomonas</taxon>
    </lineage>
</organism>
<reference evidence="2 3" key="1">
    <citation type="submission" date="2023-07" db="EMBL/GenBank/DDBJ databases">
        <title>Genomic Encyclopedia of Type Strains, Phase IV (KMG-IV): sequencing the most valuable type-strain genomes for metagenomic binning, comparative biology and taxonomic classification.</title>
        <authorList>
            <person name="Goeker M."/>
        </authorList>
    </citation>
    <scope>NUCLEOTIDE SEQUENCE [LARGE SCALE GENOMIC DNA]</scope>
    <source>
        <strain evidence="2 3">DSM 11549</strain>
    </source>
</reference>
<dbReference type="InterPro" id="IPR021265">
    <property type="entry name" value="DUF2842"/>
</dbReference>
<dbReference type="Pfam" id="PF11003">
    <property type="entry name" value="DUF2842"/>
    <property type="match status" value="1"/>
</dbReference>
<sequence>MRQKYRKPIGTVLLVVWVIFYSLTAMTIGAAKLPGTSGLVQLAYYAVAGIAWVIPAGAIIWWMARPDRA</sequence>
<dbReference type="RefSeq" id="WP_307155275.1">
    <property type="nucleotide sequence ID" value="NZ_JAUSUK010000002.1"/>
</dbReference>
<comment type="caution">
    <text evidence="2">The sequence shown here is derived from an EMBL/GenBank/DDBJ whole genome shotgun (WGS) entry which is preliminary data.</text>
</comment>
<evidence type="ECO:0000313" key="3">
    <source>
        <dbReference type="Proteomes" id="UP001230253"/>
    </source>
</evidence>
<gene>
    <name evidence="2" type="ORF">J2R99_003078</name>
</gene>
<dbReference type="EMBL" id="JAUSUK010000002">
    <property type="protein sequence ID" value="MDQ0327209.1"/>
    <property type="molecule type" value="Genomic_DNA"/>
</dbReference>
<protein>
    <recommendedName>
        <fullName evidence="4">DUF2842 domain-containing protein</fullName>
    </recommendedName>
</protein>
<evidence type="ECO:0000256" key="1">
    <source>
        <dbReference type="SAM" id="Phobius"/>
    </source>
</evidence>
<dbReference type="Proteomes" id="UP001230253">
    <property type="component" value="Unassembled WGS sequence"/>
</dbReference>
<proteinExistence type="predicted"/>
<keyword evidence="1" id="KW-0472">Membrane</keyword>
<evidence type="ECO:0008006" key="4">
    <source>
        <dbReference type="Google" id="ProtNLM"/>
    </source>
</evidence>
<keyword evidence="1" id="KW-0812">Transmembrane</keyword>